<reference evidence="8" key="1">
    <citation type="submission" date="2017-02" db="UniProtKB">
        <authorList>
            <consortium name="WormBaseParasite"/>
        </authorList>
    </citation>
    <scope>IDENTIFICATION</scope>
</reference>
<sequence>MRLYCLIFAFLLLPACYGILGIGKLQHIAVSGYLSCNGKRINNIRVKLFEREATINTKLDEGRTNLEGYFELRGSKKEMSTIDPQLVVYTRCNYIGVRFLKVAYDLL</sequence>
<keyword evidence="4 5" id="KW-0732">Signal</keyword>
<feature type="signal peptide" evidence="5">
    <location>
        <begin position="1"/>
        <end position="18"/>
    </location>
</feature>
<proteinExistence type="inferred from homology"/>
<dbReference type="Proteomes" id="UP000271162">
    <property type="component" value="Unassembled WGS sequence"/>
</dbReference>
<reference evidence="6 7" key="2">
    <citation type="submission" date="2018-11" db="EMBL/GenBank/DDBJ databases">
        <authorList>
            <consortium name="Pathogen Informatics"/>
        </authorList>
    </citation>
    <scope>NUCLEOTIDE SEQUENCE [LARGE SCALE GENOMIC DNA]</scope>
</reference>
<evidence type="ECO:0000256" key="4">
    <source>
        <dbReference type="ARBA" id="ARBA00022729"/>
    </source>
</evidence>
<comment type="subcellular location">
    <subcellularLocation>
        <location evidence="1">Secreted</location>
    </subcellularLocation>
</comment>
<evidence type="ECO:0000313" key="6">
    <source>
        <dbReference type="EMBL" id="VDL70873.1"/>
    </source>
</evidence>
<accession>A0A0N4XWK3</accession>
<dbReference type="OMA" id="HNCNDER"/>
<dbReference type="PANTHER" id="PTHR21700">
    <property type="entry name" value="TRANSTHYRETIN-LIKE FAMILY PROTEIN-RELATED"/>
    <property type="match status" value="1"/>
</dbReference>
<dbReference type="Pfam" id="PF01060">
    <property type="entry name" value="TTR-52"/>
    <property type="match status" value="1"/>
</dbReference>
<keyword evidence="7" id="KW-1185">Reference proteome</keyword>
<dbReference type="Gene3D" id="2.60.40.3330">
    <property type="match status" value="1"/>
</dbReference>
<evidence type="ECO:0000256" key="3">
    <source>
        <dbReference type="ARBA" id="ARBA00022525"/>
    </source>
</evidence>
<name>A0A0N4XWK3_NIPBR</name>
<dbReference type="InterPro" id="IPR038479">
    <property type="entry name" value="Transthyretin-like_sf"/>
</dbReference>
<evidence type="ECO:0000256" key="5">
    <source>
        <dbReference type="SAM" id="SignalP"/>
    </source>
</evidence>
<dbReference type="WBParaSite" id="NBR_0000728301-mRNA-1">
    <property type="protein sequence ID" value="NBR_0000728301-mRNA-1"/>
    <property type="gene ID" value="NBR_0000728301"/>
</dbReference>
<dbReference type="GO" id="GO:0005576">
    <property type="term" value="C:extracellular region"/>
    <property type="evidence" value="ECO:0007669"/>
    <property type="project" value="UniProtKB-SubCell"/>
</dbReference>
<evidence type="ECO:0000256" key="2">
    <source>
        <dbReference type="ARBA" id="ARBA00010112"/>
    </source>
</evidence>
<dbReference type="AlphaFoldDB" id="A0A0N4XWK3"/>
<dbReference type="InterPro" id="IPR001534">
    <property type="entry name" value="Transthyretin-like"/>
</dbReference>
<dbReference type="PANTHER" id="PTHR21700:SF24">
    <property type="entry name" value="TRANSTHYRETIN-LIKE FAMILY PROTEIN"/>
    <property type="match status" value="1"/>
</dbReference>
<feature type="chain" id="PRO_5043124930" evidence="5">
    <location>
        <begin position="19"/>
        <end position="107"/>
    </location>
</feature>
<protein>
    <submittedName>
        <fullName evidence="8">Transthyretin-like family protein</fullName>
    </submittedName>
</protein>
<comment type="similarity">
    <text evidence="2">Belongs to the nematode transthyretin-like family.</text>
</comment>
<organism evidence="8">
    <name type="scientific">Nippostrongylus brasiliensis</name>
    <name type="common">Rat hookworm</name>
    <dbReference type="NCBI Taxonomy" id="27835"/>
    <lineage>
        <taxon>Eukaryota</taxon>
        <taxon>Metazoa</taxon>
        <taxon>Ecdysozoa</taxon>
        <taxon>Nematoda</taxon>
        <taxon>Chromadorea</taxon>
        <taxon>Rhabditida</taxon>
        <taxon>Rhabditina</taxon>
        <taxon>Rhabditomorpha</taxon>
        <taxon>Strongyloidea</taxon>
        <taxon>Heligmosomidae</taxon>
        <taxon>Nippostrongylus</taxon>
    </lineage>
</organism>
<keyword evidence="3" id="KW-0964">Secreted</keyword>
<dbReference type="GO" id="GO:0009986">
    <property type="term" value="C:cell surface"/>
    <property type="evidence" value="ECO:0007669"/>
    <property type="project" value="InterPro"/>
</dbReference>
<evidence type="ECO:0000313" key="8">
    <source>
        <dbReference type="WBParaSite" id="NBR_0000728301-mRNA-1"/>
    </source>
</evidence>
<gene>
    <name evidence="6" type="ORF">NBR_LOCUS7284</name>
</gene>
<evidence type="ECO:0000313" key="7">
    <source>
        <dbReference type="Proteomes" id="UP000271162"/>
    </source>
</evidence>
<evidence type="ECO:0000256" key="1">
    <source>
        <dbReference type="ARBA" id="ARBA00004613"/>
    </source>
</evidence>
<dbReference type="EMBL" id="UYSL01019876">
    <property type="protein sequence ID" value="VDL70873.1"/>
    <property type="molecule type" value="Genomic_DNA"/>
</dbReference>